<accession>A0A6J4Q7B8</accession>
<proteinExistence type="predicted"/>
<keyword evidence="4" id="KW-0175">Coiled coil</keyword>
<feature type="repeat" description="TPR" evidence="3">
    <location>
        <begin position="61"/>
        <end position="94"/>
    </location>
</feature>
<dbReference type="EMBL" id="CADCVA010000301">
    <property type="protein sequence ID" value="CAA9432703.1"/>
    <property type="molecule type" value="Genomic_DNA"/>
</dbReference>
<dbReference type="InterPro" id="IPR019734">
    <property type="entry name" value="TPR_rpt"/>
</dbReference>
<keyword evidence="1" id="KW-0677">Repeat</keyword>
<dbReference type="SUPFAM" id="SSF48452">
    <property type="entry name" value="TPR-like"/>
    <property type="match status" value="1"/>
</dbReference>
<evidence type="ECO:0000313" key="5">
    <source>
        <dbReference type="EMBL" id="CAA9432703.1"/>
    </source>
</evidence>
<protein>
    <submittedName>
        <fullName evidence="5">Uncharacterized protein</fullName>
    </submittedName>
</protein>
<dbReference type="Pfam" id="PF13432">
    <property type="entry name" value="TPR_16"/>
    <property type="match status" value="2"/>
</dbReference>
<reference evidence="5" key="1">
    <citation type="submission" date="2020-02" db="EMBL/GenBank/DDBJ databases">
        <authorList>
            <person name="Meier V. D."/>
        </authorList>
    </citation>
    <scope>NUCLEOTIDE SEQUENCE</scope>
    <source>
        <strain evidence="5">AVDCRST_MAG82</strain>
    </source>
</reference>
<evidence type="ECO:0000256" key="1">
    <source>
        <dbReference type="ARBA" id="ARBA00022737"/>
    </source>
</evidence>
<sequence>MSRVIFRLSAGFLVGVLALLATVLYLSDYYTGEQQRLAAAGDVAGAMEASRKAVRLDPFDTEALQAQSFLWRQQKKHDRAVLALKEAIERDPNNYLPYLTLANLRLGMGDLDAAAKGYRDVLELNPNAVSASSSLAQTLARQGELQEAKEKYEALEEEKSITYQDRYDLGRIQVRTGDPLEGVKNIRRARRMAAAELNRPRTRVRERQLLVSMDLAIADAFVVQGRYGQARRILAQSPSEQAPGLLELLNLDPAAYREQVINSDIY</sequence>
<dbReference type="PANTHER" id="PTHR44858:SF1">
    <property type="entry name" value="UDP-N-ACETYLGLUCOSAMINE--PEPTIDE N-ACETYLGLUCOSAMINYLTRANSFERASE SPINDLY-RELATED"/>
    <property type="match status" value="1"/>
</dbReference>
<dbReference type="Gene3D" id="1.25.40.10">
    <property type="entry name" value="Tetratricopeptide repeat domain"/>
    <property type="match status" value="1"/>
</dbReference>
<dbReference type="PROSITE" id="PS50005">
    <property type="entry name" value="TPR"/>
    <property type="match status" value="2"/>
</dbReference>
<dbReference type="AlphaFoldDB" id="A0A6J4Q7B8"/>
<feature type="coiled-coil region" evidence="4">
    <location>
        <begin position="138"/>
        <end position="165"/>
    </location>
</feature>
<dbReference type="PANTHER" id="PTHR44858">
    <property type="entry name" value="TETRATRICOPEPTIDE REPEAT PROTEIN 6"/>
    <property type="match status" value="1"/>
</dbReference>
<name>A0A6J4Q7B8_9ACTN</name>
<keyword evidence="2 3" id="KW-0802">TPR repeat</keyword>
<evidence type="ECO:0000256" key="4">
    <source>
        <dbReference type="SAM" id="Coils"/>
    </source>
</evidence>
<dbReference type="InterPro" id="IPR050498">
    <property type="entry name" value="Ycf3"/>
</dbReference>
<gene>
    <name evidence="5" type="ORF">AVDCRST_MAG82-2228</name>
</gene>
<evidence type="ECO:0000256" key="2">
    <source>
        <dbReference type="ARBA" id="ARBA00022803"/>
    </source>
</evidence>
<dbReference type="InterPro" id="IPR011990">
    <property type="entry name" value="TPR-like_helical_dom_sf"/>
</dbReference>
<dbReference type="SMART" id="SM00028">
    <property type="entry name" value="TPR"/>
    <property type="match status" value="3"/>
</dbReference>
<evidence type="ECO:0000256" key="3">
    <source>
        <dbReference type="PROSITE-ProRule" id="PRU00339"/>
    </source>
</evidence>
<organism evidence="5">
    <name type="scientific">uncultured Rubrobacteraceae bacterium</name>
    <dbReference type="NCBI Taxonomy" id="349277"/>
    <lineage>
        <taxon>Bacteria</taxon>
        <taxon>Bacillati</taxon>
        <taxon>Actinomycetota</taxon>
        <taxon>Rubrobacteria</taxon>
        <taxon>Rubrobacterales</taxon>
        <taxon>Rubrobacteraceae</taxon>
        <taxon>environmental samples</taxon>
    </lineage>
</organism>
<feature type="repeat" description="TPR" evidence="3">
    <location>
        <begin position="95"/>
        <end position="128"/>
    </location>
</feature>